<accession>A0AAN8K949</accession>
<proteinExistence type="predicted"/>
<sequence length="483" mass="55009">MDKSKSSRRLRLTSRNDQVGIMKFSSETITGQNPGSNDSTPLSPSSMFTSTELKYIKHSFINAILLCHWDNILGPRLYHLWKIQNVPPPPVGVLRFLTGQILSGEICKELDSNSIDFKFYDMPDKLILVAAFVFSGRLDRDVAIQSVGFVIPNSELNLYLKYHNLLQLCFRRLISKFRILLNKVSRPEDVLNEFSSWLTICLEMLSSLTEAGLPQQPRLSETAFCPHHNLEPDFLYRCITSHLMTFGRSLVVGKLAERVNLVISTLALFNSENERATSRLVDDDKPWAYHHDLCVQGLLKSQHGAITLPIREILCSRYPTTIIDVQNRDVKHSPYCHGHDIKNYQVLRNELLYLHQNNMEEPDMSNSVFQKVQQTSYLISNLIDEISKLSADCGIRVAHVHQFMRLLNRRAFSLINYVETETLKGSISLKGGLKKLRQDLSLTKDGDFRIILATAEKCKPGIYHFLLGDGKLVDFAVPMGEII</sequence>
<dbReference type="PROSITE" id="PS51835">
    <property type="entry name" value="DENN_C9ORF72"/>
    <property type="match status" value="1"/>
</dbReference>
<dbReference type="Proteomes" id="UP001347796">
    <property type="component" value="Unassembled WGS sequence"/>
</dbReference>
<dbReference type="GO" id="GO:0005776">
    <property type="term" value="C:autophagosome"/>
    <property type="evidence" value="ECO:0007669"/>
    <property type="project" value="TreeGrafter"/>
</dbReference>
<protein>
    <submittedName>
        <fullName evidence="2">Uncharacterized protein</fullName>
    </submittedName>
</protein>
<dbReference type="PANTHER" id="PTHR31855:SF2">
    <property type="entry name" value="GUANINE NUCLEOTIDE EXCHANGE FACTOR C9ORF72"/>
    <property type="match status" value="1"/>
</dbReference>
<dbReference type="GO" id="GO:0006914">
    <property type="term" value="P:autophagy"/>
    <property type="evidence" value="ECO:0007669"/>
    <property type="project" value="TreeGrafter"/>
</dbReference>
<feature type="region of interest" description="Disordered" evidence="1">
    <location>
        <begin position="25"/>
        <end position="44"/>
    </location>
</feature>
<organism evidence="2 3">
    <name type="scientific">Patella caerulea</name>
    <name type="common">Rayed Mediterranean limpet</name>
    <dbReference type="NCBI Taxonomy" id="87958"/>
    <lineage>
        <taxon>Eukaryota</taxon>
        <taxon>Metazoa</taxon>
        <taxon>Spiralia</taxon>
        <taxon>Lophotrochozoa</taxon>
        <taxon>Mollusca</taxon>
        <taxon>Gastropoda</taxon>
        <taxon>Patellogastropoda</taxon>
        <taxon>Patelloidea</taxon>
        <taxon>Patellidae</taxon>
        <taxon>Patella</taxon>
    </lineage>
</organism>
<dbReference type="Pfam" id="PF15019">
    <property type="entry name" value="C9orf72-like"/>
    <property type="match status" value="1"/>
</dbReference>
<dbReference type="InterPro" id="IPR027819">
    <property type="entry name" value="C9orf72"/>
</dbReference>
<evidence type="ECO:0000256" key="1">
    <source>
        <dbReference type="SAM" id="MobiDB-lite"/>
    </source>
</evidence>
<dbReference type="GO" id="GO:0005768">
    <property type="term" value="C:endosome"/>
    <property type="evidence" value="ECO:0007669"/>
    <property type="project" value="TreeGrafter"/>
</dbReference>
<evidence type="ECO:0000313" key="3">
    <source>
        <dbReference type="Proteomes" id="UP001347796"/>
    </source>
</evidence>
<name>A0AAN8K949_PATCE</name>
<dbReference type="PANTHER" id="PTHR31855">
    <property type="entry name" value="GUANINE NUCLEOTIDE EXCHANGE C9ORF72"/>
    <property type="match status" value="1"/>
</dbReference>
<reference evidence="2 3" key="1">
    <citation type="submission" date="2024-01" db="EMBL/GenBank/DDBJ databases">
        <title>The genome of the rayed Mediterranean limpet Patella caerulea (Linnaeus, 1758).</title>
        <authorList>
            <person name="Anh-Thu Weber A."/>
            <person name="Halstead-Nussloch G."/>
        </authorList>
    </citation>
    <scope>NUCLEOTIDE SEQUENCE [LARGE SCALE GENOMIC DNA]</scope>
    <source>
        <strain evidence="2">AATW-2023a</strain>
        <tissue evidence="2">Whole specimen</tissue>
    </source>
</reference>
<dbReference type="GO" id="GO:0006897">
    <property type="term" value="P:endocytosis"/>
    <property type="evidence" value="ECO:0007669"/>
    <property type="project" value="TreeGrafter"/>
</dbReference>
<dbReference type="GO" id="GO:0005085">
    <property type="term" value="F:guanyl-nucleotide exchange factor activity"/>
    <property type="evidence" value="ECO:0007669"/>
    <property type="project" value="InterPro"/>
</dbReference>
<keyword evidence="3" id="KW-1185">Reference proteome</keyword>
<evidence type="ECO:0000313" key="2">
    <source>
        <dbReference type="EMBL" id="KAK6188421.1"/>
    </source>
</evidence>
<dbReference type="AlphaFoldDB" id="A0AAN8K949"/>
<comment type="caution">
    <text evidence="2">The sequence shown here is derived from an EMBL/GenBank/DDBJ whole genome shotgun (WGS) entry which is preliminary data.</text>
</comment>
<gene>
    <name evidence="2" type="ORF">SNE40_004598</name>
</gene>
<dbReference type="EMBL" id="JAZGQO010000003">
    <property type="protein sequence ID" value="KAK6188421.1"/>
    <property type="molecule type" value="Genomic_DNA"/>
</dbReference>